<evidence type="ECO:0008006" key="3">
    <source>
        <dbReference type="Google" id="ProtNLM"/>
    </source>
</evidence>
<dbReference type="Proteomes" id="UP000184432">
    <property type="component" value="Unassembled WGS sequence"/>
</dbReference>
<dbReference type="Gene3D" id="3.30.565.10">
    <property type="entry name" value="Histidine kinase-like ATPase, C-terminal domain"/>
    <property type="match status" value="1"/>
</dbReference>
<protein>
    <recommendedName>
        <fullName evidence="3">Histidine kinase-, DNA gyrase B-, and HSP90-like ATPase</fullName>
    </recommendedName>
</protein>
<dbReference type="EMBL" id="FQYP01000009">
    <property type="protein sequence ID" value="SHJ48637.1"/>
    <property type="molecule type" value="Genomic_DNA"/>
</dbReference>
<organism evidence="1 2">
    <name type="scientific">Aquimarina spongiae</name>
    <dbReference type="NCBI Taxonomy" id="570521"/>
    <lineage>
        <taxon>Bacteria</taxon>
        <taxon>Pseudomonadati</taxon>
        <taxon>Bacteroidota</taxon>
        <taxon>Flavobacteriia</taxon>
        <taxon>Flavobacteriales</taxon>
        <taxon>Flavobacteriaceae</taxon>
        <taxon>Aquimarina</taxon>
    </lineage>
</organism>
<sequence length="65" mass="7569">MFSIKNTGERLKISEDQLFQRFVKSGGNIESTGLGLSLVQRIVQYYNFSIQYRNIDPWHIITIGF</sequence>
<dbReference type="InterPro" id="IPR036890">
    <property type="entry name" value="HATPase_C_sf"/>
</dbReference>
<dbReference type="AlphaFoldDB" id="A0A1M6JPH7"/>
<dbReference type="OrthoDB" id="9808408at2"/>
<dbReference type="STRING" id="570521.SAMN04488508_109178"/>
<keyword evidence="2" id="KW-1185">Reference proteome</keyword>
<name>A0A1M6JPH7_9FLAO</name>
<gene>
    <name evidence="1" type="ORF">SAMN04488508_109178</name>
</gene>
<dbReference type="SUPFAM" id="SSF55874">
    <property type="entry name" value="ATPase domain of HSP90 chaperone/DNA topoisomerase II/histidine kinase"/>
    <property type="match status" value="1"/>
</dbReference>
<evidence type="ECO:0000313" key="1">
    <source>
        <dbReference type="EMBL" id="SHJ48637.1"/>
    </source>
</evidence>
<accession>A0A1M6JPH7</accession>
<dbReference type="RefSeq" id="WP_139242062.1">
    <property type="nucleotide sequence ID" value="NZ_FQYP01000009.1"/>
</dbReference>
<proteinExistence type="predicted"/>
<evidence type="ECO:0000313" key="2">
    <source>
        <dbReference type="Proteomes" id="UP000184432"/>
    </source>
</evidence>
<reference evidence="2" key="1">
    <citation type="submission" date="2016-11" db="EMBL/GenBank/DDBJ databases">
        <authorList>
            <person name="Varghese N."/>
            <person name="Submissions S."/>
        </authorList>
    </citation>
    <scope>NUCLEOTIDE SEQUENCE [LARGE SCALE GENOMIC DNA]</scope>
    <source>
        <strain evidence="2">DSM 22623</strain>
    </source>
</reference>